<proteinExistence type="predicted"/>
<keyword evidence="1" id="KW-1133">Transmembrane helix</keyword>
<protein>
    <submittedName>
        <fullName evidence="2">ATP synthase F0 subunit 8</fullName>
    </submittedName>
</protein>
<keyword evidence="2" id="KW-0496">Mitochondrion</keyword>
<dbReference type="EMBL" id="KU342669">
    <property type="protein sequence ID" value="ANZ03440.1"/>
    <property type="molecule type" value="Genomic_DNA"/>
</dbReference>
<evidence type="ECO:0000313" key="2">
    <source>
        <dbReference type="EMBL" id="ANZ03440.1"/>
    </source>
</evidence>
<accession>A0A1B2G3G9</accession>
<keyword evidence="1" id="KW-0472">Membrane</keyword>
<gene>
    <name evidence="2" type="primary">ATP8</name>
</gene>
<dbReference type="AlphaFoldDB" id="A0A1B2G3G9"/>
<name>A0A1B2G3G9_9GAST</name>
<evidence type="ECO:0000256" key="1">
    <source>
        <dbReference type="SAM" id="Phobius"/>
    </source>
</evidence>
<organism evidence="2">
    <name type="scientific">Titiscania limacina</name>
    <dbReference type="NCBI Taxonomy" id="200181"/>
    <lineage>
        <taxon>Eukaryota</taxon>
        <taxon>Metazoa</taxon>
        <taxon>Spiralia</taxon>
        <taxon>Lophotrochozoa</taxon>
        <taxon>Mollusca</taxon>
        <taxon>Gastropoda</taxon>
        <taxon>Neritimorpha</taxon>
        <taxon>Cycloneritida</taxon>
        <taxon>Neritopsoidea</taxon>
        <taxon>Neritopsidae</taxon>
        <taxon>Titiscania</taxon>
    </lineage>
</organism>
<reference evidence="2" key="1">
    <citation type="journal article" date="2016" name="Mol. Phylogenet. Evol.">
        <title>Phylogenetic relationships among main superfamilies of Neritimorpha (Mollusca: Gastropoda).</title>
        <authorList>
            <person name="Uribe J.E."/>
            <person name="Colgan D."/>
            <person name="Castro L.R."/>
            <person name="Kano Y."/>
            <person name="Zardoya R."/>
        </authorList>
    </citation>
    <scope>NUCLEOTIDE SEQUENCE</scope>
</reference>
<feature type="transmembrane region" description="Helical" evidence="1">
    <location>
        <begin position="7"/>
        <end position="30"/>
    </location>
</feature>
<geneLocation type="mitochondrion" evidence="2"/>
<keyword evidence="1" id="KW-0812">Transmembrane</keyword>
<sequence>MPQLSPLNWLFLFSLSWFGVALTVSSLWWYNSSLYINTEDLGLTEYKKVTGVMSGPWFW</sequence>